<feature type="compositionally biased region" description="Low complexity" evidence="1">
    <location>
        <begin position="195"/>
        <end position="205"/>
    </location>
</feature>
<protein>
    <recommendedName>
        <fullName evidence="4">Magnesium-dependent phosphatase-1</fullName>
    </recommendedName>
</protein>
<dbReference type="InterPro" id="IPR010033">
    <property type="entry name" value="HAD_SF_ppase_IIIC"/>
</dbReference>
<evidence type="ECO:0000313" key="2">
    <source>
        <dbReference type="EnsemblPlants" id="LPERR11G09830.1"/>
    </source>
</evidence>
<evidence type="ECO:0000313" key="3">
    <source>
        <dbReference type="Proteomes" id="UP000032180"/>
    </source>
</evidence>
<reference evidence="3" key="2">
    <citation type="submission" date="2013-12" db="EMBL/GenBank/DDBJ databases">
        <authorList>
            <person name="Yu Y."/>
            <person name="Lee S."/>
            <person name="de Baynast K."/>
            <person name="Wissotski M."/>
            <person name="Liu L."/>
            <person name="Talag J."/>
            <person name="Goicoechea J."/>
            <person name="Angelova A."/>
            <person name="Jetty R."/>
            <person name="Kudrna D."/>
            <person name="Golser W."/>
            <person name="Rivera L."/>
            <person name="Zhang J."/>
            <person name="Wing R."/>
        </authorList>
    </citation>
    <scope>NUCLEOTIDE SEQUENCE</scope>
</reference>
<dbReference type="SFLD" id="SFLDG01131">
    <property type="entry name" value="C1.5.2:_MDP_Like"/>
    <property type="match status" value="1"/>
</dbReference>
<dbReference type="HOGENOM" id="CLU_071162_3_1_1"/>
<name>A0A0D9XRQ3_9ORYZ</name>
<dbReference type="eggNOG" id="KOG4549">
    <property type="taxonomic scope" value="Eukaryota"/>
</dbReference>
<sequence>MAARPTADGEGVDASVPWWRRKRPRRPPPPPEADAEAVKAEALELMAAQPVLPRLVVFDLDHTLWPFQCDRLPRDEPPYLYPQARGILSALKDRGIEIAIASRASRTKGVAKSFLQKLGIHFMFGAQEIFYTWSPKSEHFQSIHRKTGVPFKCMLFFDDEIRNIIATRKLGVSCVLVEKGITLDKLRTGLRNYANSANSSASPNAEPAKGSISWYLNH</sequence>
<keyword evidence="3" id="KW-1185">Reference proteome</keyword>
<organism evidence="2 3">
    <name type="scientific">Leersia perrieri</name>
    <dbReference type="NCBI Taxonomy" id="77586"/>
    <lineage>
        <taxon>Eukaryota</taxon>
        <taxon>Viridiplantae</taxon>
        <taxon>Streptophyta</taxon>
        <taxon>Embryophyta</taxon>
        <taxon>Tracheophyta</taxon>
        <taxon>Spermatophyta</taxon>
        <taxon>Magnoliopsida</taxon>
        <taxon>Liliopsida</taxon>
        <taxon>Poales</taxon>
        <taxon>Poaceae</taxon>
        <taxon>BOP clade</taxon>
        <taxon>Oryzoideae</taxon>
        <taxon>Oryzeae</taxon>
        <taxon>Oryzinae</taxon>
        <taxon>Leersia</taxon>
    </lineage>
</organism>
<reference evidence="2 3" key="1">
    <citation type="submission" date="2012-08" db="EMBL/GenBank/DDBJ databases">
        <title>Oryza genome evolution.</title>
        <authorList>
            <person name="Wing R.A."/>
        </authorList>
    </citation>
    <scope>NUCLEOTIDE SEQUENCE</scope>
</reference>
<dbReference type="EnsemblPlants" id="LPERR11G09830.1">
    <property type="protein sequence ID" value="LPERR11G09830.1"/>
    <property type="gene ID" value="LPERR11G09830"/>
</dbReference>
<dbReference type="SFLD" id="SFLDS00003">
    <property type="entry name" value="Haloacid_Dehalogenase"/>
    <property type="match status" value="1"/>
</dbReference>
<dbReference type="Gene3D" id="3.40.50.1000">
    <property type="entry name" value="HAD superfamily/HAD-like"/>
    <property type="match status" value="1"/>
</dbReference>
<dbReference type="GO" id="GO:0003993">
    <property type="term" value="F:acid phosphatase activity"/>
    <property type="evidence" value="ECO:0007669"/>
    <property type="project" value="TreeGrafter"/>
</dbReference>
<dbReference type="STRING" id="77586.A0A0D9XRQ3"/>
<dbReference type="InterPro" id="IPR023214">
    <property type="entry name" value="HAD_sf"/>
</dbReference>
<dbReference type="SFLD" id="SFLDG01129">
    <property type="entry name" value="C1.5:_HAD__Beta-PGM__Phosphata"/>
    <property type="match status" value="1"/>
</dbReference>
<evidence type="ECO:0000256" key="1">
    <source>
        <dbReference type="SAM" id="MobiDB-lite"/>
    </source>
</evidence>
<reference evidence="2" key="3">
    <citation type="submission" date="2015-04" db="UniProtKB">
        <authorList>
            <consortium name="EnsemblPlants"/>
        </authorList>
    </citation>
    <scope>IDENTIFICATION</scope>
</reference>
<dbReference type="SUPFAM" id="SSF56784">
    <property type="entry name" value="HAD-like"/>
    <property type="match status" value="1"/>
</dbReference>
<feature type="region of interest" description="Disordered" evidence="1">
    <location>
        <begin position="1"/>
        <end position="34"/>
    </location>
</feature>
<dbReference type="PANTHER" id="PTHR17901:SF14">
    <property type="entry name" value="MAGNESIUM-DEPENDENT PHOSPHATASE 1"/>
    <property type="match status" value="1"/>
</dbReference>
<dbReference type="Pfam" id="PF12689">
    <property type="entry name" value="Acid_PPase"/>
    <property type="match status" value="1"/>
</dbReference>
<dbReference type="PANTHER" id="PTHR17901">
    <property type="entry name" value="MAGNESIUM-DEPENDENT PHOSPHATASE 1 MDP1"/>
    <property type="match status" value="1"/>
</dbReference>
<accession>A0A0D9XRQ3</accession>
<dbReference type="Gramene" id="LPERR11G09830.1">
    <property type="protein sequence ID" value="LPERR11G09830.1"/>
    <property type="gene ID" value="LPERR11G09830"/>
</dbReference>
<evidence type="ECO:0008006" key="4">
    <source>
        <dbReference type="Google" id="ProtNLM"/>
    </source>
</evidence>
<feature type="region of interest" description="Disordered" evidence="1">
    <location>
        <begin position="195"/>
        <end position="218"/>
    </location>
</feature>
<dbReference type="AlphaFoldDB" id="A0A0D9XRQ3"/>
<dbReference type="InterPro" id="IPR010036">
    <property type="entry name" value="MDP_1_eu_arc"/>
</dbReference>
<dbReference type="NCBIfam" id="TIGR01681">
    <property type="entry name" value="HAD-SF-IIIC"/>
    <property type="match status" value="1"/>
</dbReference>
<dbReference type="Proteomes" id="UP000032180">
    <property type="component" value="Chromosome 11"/>
</dbReference>
<dbReference type="InterPro" id="IPR036412">
    <property type="entry name" value="HAD-like_sf"/>
</dbReference>
<proteinExistence type="predicted"/>